<dbReference type="InterPro" id="IPR036265">
    <property type="entry name" value="HIT-like_sf"/>
</dbReference>
<reference evidence="3 4" key="1">
    <citation type="submission" date="2024-01" db="EMBL/GenBank/DDBJ databases">
        <title>Multi-omics insights into the function and evolution of sodium benzoate biodegradation pathways in Benzoatithermus flavus gen. nov., sp. nov. from hot spring.</title>
        <authorList>
            <person name="Hu C.-J."/>
            <person name="Li W.-J."/>
        </authorList>
    </citation>
    <scope>NUCLEOTIDE SEQUENCE [LARGE SCALE GENOMIC DNA]</scope>
    <source>
        <strain evidence="3 4">SYSU G07066</strain>
    </source>
</reference>
<feature type="domain" description="HIT" evidence="2">
    <location>
        <begin position="37"/>
        <end position="106"/>
    </location>
</feature>
<proteinExistence type="predicted"/>
<accession>A0ABU8XM09</accession>
<dbReference type="EMBL" id="JBBLZC010000002">
    <property type="protein sequence ID" value="MEK0082225.1"/>
    <property type="molecule type" value="Genomic_DNA"/>
</dbReference>
<dbReference type="InterPro" id="IPR026026">
    <property type="entry name" value="HIT_Hint"/>
</dbReference>
<comment type="caution">
    <text evidence="1">Lacks conserved residue(s) required for the propagation of feature annotation.</text>
</comment>
<dbReference type="PIRSF" id="PIRSF000714">
    <property type="entry name" value="HIT"/>
    <property type="match status" value="1"/>
</dbReference>
<keyword evidence="4" id="KW-1185">Reference proteome</keyword>
<evidence type="ECO:0000313" key="3">
    <source>
        <dbReference type="EMBL" id="MEK0082225.1"/>
    </source>
</evidence>
<protein>
    <submittedName>
        <fullName evidence="3">HIT domain-containing protein</fullName>
    </submittedName>
</protein>
<organism evidence="3 4">
    <name type="scientific">Benzoatithermus flavus</name>
    <dbReference type="NCBI Taxonomy" id="3108223"/>
    <lineage>
        <taxon>Bacteria</taxon>
        <taxon>Pseudomonadati</taxon>
        <taxon>Pseudomonadota</taxon>
        <taxon>Alphaproteobacteria</taxon>
        <taxon>Geminicoccales</taxon>
        <taxon>Geminicoccaceae</taxon>
        <taxon>Benzoatithermus</taxon>
    </lineage>
</organism>
<evidence type="ECO:0000313" key="4">
    <source>
        <dbReference type="Proteomes" id="UP001375743"/>
    </source>
</evidence>
<comment type="caution">
    <text evidence="3">The sequence shown here is derived from an EMBL/GenBank/DDBJ whole genome shotgun (WGS) entry which is preliminary data.</text>
</comment>
<dbReference type="Gene3D" id="3.30.428.10">
    <property type="entry name" value="HIT-like"/>
    <property type="match status" value="1"/>
</dbReference>
<dbReference type="PROSITE" id="PS51084">
    <property type="entry name" value="HIT_2"/>
    <property type="match status" value="1"/>
</dbReference>
<gene>
    <name evidence="3" type="ORF">U1T56_03605</name>
</gene>
<evidence type="ECO:0000259" key="2">
    <source>
        <dbReference type="PROSITE" id="PS51084"/>
    </source>
</evidence>
<name>A0ABU8XM09_9PROT</name>
<dbReference type="Proteomes" id="UP001375743">
    <property type="component" value="Unassembled WGS sequence"/>
</dbReference>
<sequence length="142" mass="15788">MTDSFMLDPRLEATSVPVADWPLSQLRLKDDARFHWLLLVPRRPGVAELTDLDEDAYAQLAAEVLAATRVVQAVARPDKVNVAMLGNVVRQMHVHVVGRFQSDAAWPDPIWCKGAGPTYPPHALAVLRERYAEAARLHFAAL</sequence>
<evidence type="ECO:0000256" key="1">
    <source>
        <dbReference type="PROSITE-ProRule" id="PRU00464"/>
    </source>
</evidence>
<dbReference type="InterPro" id="IPR011146">
    <property type="entry name" value="HIT-like"/>
</dbReference>
<dbReference type="SUPFAM" id="SSF54197">
    <property type="entry name" value="HIT-like"/>
    <property type="match status" value="1"/>
</dbReference>
<dbReference type="Pfam" id="PF01230">
    <property type="entry name" value="HIT"/>
    <property type="match status" value="1"/>
</dbReference>
<dbReference type="RefSeq" id="WP_418158073.1">
    <property type="nucleotide sequence ID" value="NZ_JBBLZC010000002.1"/>
</dbReference>